<dbReference type="PANTHER" id="PTHR33416">
    <property type="entry name" value="NUCLEAR PORE COMPLEX PROTEIN NUP1"/>
    <property type="match status" value="1"/>
</dbReference>
<protein>
    <recommendedName>
        <fullName evidence="4">Protein KAKU4</fullName>
    </recommendedName>
</protein>
<dbReference type="AlphaFoldDB" id="A0ABC9D0N5"/>
<reference evidence="2 3" key="2">
    <citation type="submission" date="2024-10" db="EMBL/GenBank/DDBJ databases">
        <authorList>
            <person name="Ryan C."/>
        </authorList>
    </citation>
    <scope>NUCLEOTIDE SEQUENCE [LARGE SCALE GENOMIC DNA]</scope>
</reference>
<keyword evidence="3" id="KW-1185">Reference proteome</keyword>
<gene>
    <name evidence="2" type="ORF">URODEC1_LOCUS80453</name>
</gene>
<accession>A0ABC9D0N5</accession>
<feature type="compositionally biased region" description="Basic residues" evidence="1">
    <location>
        <begin position="556"/>
        <end position="573"/>
    </location>
</feature>
<proteinExistence type="predicted"/>
<sequence length="573" mass="61475">MASLFRARRRRSPEDDGEDDRSGDGRTQRRRLSPEDDAASPAEGEAGSAEGSSPGWLSGFVSGAKRVISSVLLFSSPEETGSGEDEEDDDEEGNGLNSDENEDVLHAHGAIVPYSESKLAIEQMVMKETFTRDECDKMVELIKSRVIDPMFPEAREYGSPEETPSRNAGIGHNYTGVWRSFKHDRDFSKSVPLSSMRPGSFSPGSPLQASPELCTAAVTEAKKWLEEKRQGLGLKPEDNEKCTLNTDMLTSGIDSDIGSPVDLAKSYMQSLPPWQSPFLGSQKFNTSPSKYLSSLSKVTTKEDYLSNFWEKLEESRRARIGSSGGSADAPKFWNYGSTSRLFENDTSIFTLGTDEKVGEPAKTNNGSEKVAAKEPVSGCSIPITPTKDRIDGIGEPVDLTKDNGNAPEEHHAASEIQSDKVAEGNNVSSTGTSKDATDHGGDVKAPTAEPNIDIGESRINSASESRPKDTGPPIQTRMNGSTKKTSANGLLDQSNANSGLESSGNDNPSCTNSSSAVPRTSNDLTESAAGAAAADSVENGTGMNPEEPVKGTLRQNLRRGRKRLVRGPKGRGK</sequence>
<feature type="compositionally biased region" description="Acidic residues" evidence="1">
    <location>
        <begin position="81"/>
        <end position="93"/>
    </location>
</feature>
<feature type="compositionally biased region" description="Basic residues" evidence="1">
    <location>
        <begin position="1"/>
        <end position="11"/>
    </location>
</feature>
<dbReference type="Proteomes" id="UP001497457">
    <property type="component" value="Chromosome 31b"/>
</dbReference>
<evidence type="ECO:0008006" key="4">
    <source>
        <dbReference type="Google" id="ProtNLM"/>
    </source>
</evidence>
<feature type="compositionally biased region" description="Basic and acidic residues" evidence="1">
    <location>
        <begin position="407"/>
        <end position="422"/>
    </location>
</feature>
<organism evidence="2 3">
    <name type="scientific">Urochloa decumbens</name>
    <dbReference type="NCBI Taxonomy" id="240449"/>
    <lineage>
        <taxon>Eukaryota</taxon>
        <taxon>Viridiplantae</taxon>
        <taxon>Streptophyta</taxon>
        <taxon>Embryophyta</taxon>
        <taxon>Tracheophyta</taxon>
        <taxon>Spermatophyta</taxon>
        <taxon>Magnoliopsida</taxon>
        <taxon>Liliopsida</taxon>
        <taxon>Poales</taxon>
        <taxon>Poaceae</taxon>
        <taxon>PACMAD clade</taxon>
        <taxon>Panicoideae</taxon>
        <taxon>Panicodae</taxon>
        <taxon>Paniceae</taxon>
        <taxon>Melinidinae</taxon>
        <taxon>Urochloa</taxon>
    </lineage>
</organism>
<reference evidence="3" key="1">
    <citation type="submission" date="2024-06" db="EMBL/GenBank/DDBJ databases">
        <authorList>
            <person name="Ryan C."/>
        </authorList>
    </citation>
    <scope>NUCLEOTIDE SEQUENCE [LARGE SCALE GENOMIC DNA]</scope>
</reference>
<feature type="region of interest" description="Disordered" evidence="1">
    <location>
        <begin position="357"/>
        <end position="573"/>
    </location>
</feature>
<evidence type="ECO:0000256" key="1">
    <source>
        <dbReference type="SAM" id="MobiDB-lite"/>
    </source>
</evidence>
<feature type="compositionally biased region" description="Polar residues" evidence="1">
    <location>
        <begin position="425"/>
        <end position="434"/>
    </location>
</feature>
<dbReference type="PANTHER" id="PTHR33416:SF37">
    <property type="entry name" value="OS04G0655600 PROTEIN"/>
    <property type="match status" value="1"/>
</dbReference>
<feature type="region of interest" description="Disordered" evidence="1">
    <location>
        <begin position="74"/>
        <end position="107"/>
    </location>
</feature>
<name>A0ABC9D0N5_9POAL</name>
<dbReference type="EMBL" id="OZ075141">
    <property type="protein sequence ID" value="CAL5029570.1"/>
    <property type="molecule type" value="Genomic_DNA"/>
</dbReference>
<evidence type="ECO:0000313" key="2">
    <source>
        <dbReference type="EMBL" id="CAL5029570.1"/>
    </source>
</evidence>
<feature type="compositionally biased region" description="Low complexity" evidence="1">
    <location>
        <begin position="39"/>
        <end position="55"/>
    </location>
</feature>
<feature type="compositionally biased region" description="Polar residues" evidence="1">
    <location>
        <begin position="476"/>
        <end position="525"/>
    </location>
</feature>
<evidence type="ECO:0000313" key="3">
    <source>
        <dbReference type="Proteomes" id="UP001497457"/>
    </source>
</evidence>
<feature type="region of interest" description="Disordered" evidence="1">
    <location>
        <begin position="1"/>
        <end position="56"/>
    </location>
</feature>